<proteinExistence type="predicted"/>
<feature type="non-terminal residue" evidence="2">
    <location>
        <position position="1"/>
    </location>
</feature>
<comment type="caution">
    <text evidence="2">The sequence shown here is derived from an EMBL/GenBank/DDBJ whole genome shotgun (WGS) entry which is preliminary data.</text>
</comment>
<protein>
    <submittedName>
        <fullName evidence="2">Uncharacterized protein</fullName>
    </submittedName>
</protein>
<reference evidence="2" key="1">
    <citation type="submission" date="2023-10" db="EMBL/GenBank/DDBJ databases">
        <authorList>
            <person name="Chen Y."/>
            <person name="Shah S."/>
            <person name="Dougan E. K."/>
            <person name="Thang M."/>
            <person name="Chan C."/>
        </authorList>
    </citation>
    <scope>NUCLEOTIDE SEQUENCE [LARGE SCALE GENOMIC DNA]</scope>
</reference>
<evidence type="ECO:0000313" key="3">
    <source>
        <dbReference type="Proteomes" id="UP001189429"/>
    </source>
</evidence>
<name>A0ABN9PRK3_9DINO</name>
<keyword evidence="3" id="KW-1185">Reference proteome</keyword>
<dbReference type="Proteomes" id="UP001189429">
    <property type="component" value="Unassembled WGS sequence"/>
</dbReference>
<keyword evidence="1" id="KW-1133">Transmembrane helix</keyword>
<accession>A0ABN9PRK3</accession>
<evidence type="ECO:0000256" key="1">
    <source>
        <dbReference type="SAM" id="Phobius"/>
    </source>
</evidence>
<sequence>KDLAEAGFWATGTDCCGRLRDFRCGDALDPDARAGAVISADSGESTSETYESFRHAVRQAAAIYHMRAPEAPIFVRWLKEPEAEHGGSMVRGMVSFLFVSVLYLMVAIASALWFHWSANKRRPLCALSEEEEDKE</sequence>
<feature type="transmembrane region" description="Helical" evidence="1">
    <location>
        <begin position="93"/>
        <end position="114"/>
    </location>
</feature>
<organism evidence="2 3">
    <name type="scientific">Prorocentrum cordatum</name>
    <dbReference type="NCBI Taxonomy" id="2364126"/>
    <lineage>
        <taxon>Eukaryota</taxon>
        <taxon>Sar</taxon>
        <taxon>Alveolata</taxon>
        <taxon>Dinophyceae</taxon>
        <taxon>Prorocentrales</taxon>
        <taxon>Prorocentraceae</taxon>
        <taxon>Prorocentrum</taxon>
    </lineage>
</organism>
<keyword evidence="1" id="KW-0812">Transmembrane</keyword>
<dbReference type="EMBL" id="CAUYUJ010001242">
    <property type="protein sequence ID" value="CAK0794997.1"/>
    <property type="molecule type" value="Genomic_DNA"/>
</dbReference>
<evidence type="ECO:0000313" key="2">
    <source>
        <dbReference type="EMBL" id="CAK0794997.1"/>
    </source>
</evidence>
<gene>
    <name evidence="2" type="ORF">PCOR1329_LOCUS4803</name>
</gene>
<keyword evidence="1" id="KW-0472">Membrane</keyword>